<evidence type="ECO:0000256" key="6">
    <source>
        <dbReference type="ARBA" id="ARBA00022969"/>
    </source>
</evidence>
<evidence type="ECO:0000256" key="4">
    <source>
        <dbReference type="ARBA" id="ARBA00022729"/>
    </source>
</evidence>
<dbReference type="FunFam" id="2.60.40.290:FF:000002">
    <property type="entry name" value="Stalk-specific protein B"/>
    <property type="match status" value="1"/>
</dbReference>
<dbReference type="Pfam" id="PF09478">
    <property type="entry name" value="CBM49"/>
    <property type="match status" value="1"/>
</dbReference>
<dbReference type="GO" id="GO:0030247">
    <property type="term" value="F:polysaccharide binding"/>
    <property type="evidence" value="ECO:0007669"/>
    <property type="project" value="InterPro"/>
</dbReference>
<organism evidence="9 10">
    <name type="scientific">Dictyostelium firmibasis</name>
    <dbReference type="NCBI Taxonomy" id="79012"/>
    <lineage>
        <taxon>Eukaryota</taxon>
        <taxon>Amoebozoa</taxon>
        <taxon>Evosea</taxon>
        <taxon>Eumycetozoa</taxon>
        <taxon>Dictyostelia</taxon>
        <taxon>Dictyosteliales</taxon>
        <taxon>Dictyosteliaceae</taxon>
        <taxon>Dictyostelium</taxon>
    </lineage>
</organism>
<dbReference type="Gene3D" id="2.60.40.290">
    <property type="match status" value="1"/>
</dbReference>
<keyword evidence="2" id="KW-0217">Developmental protein</keyword>
<dbReference type="PANTHER" id="PTHR33239:SF11">
    <property type="entry name" value="CARBOHYDRATE BINDING DOMAIN-CONTAINING PROTEIN-RELATED"/>
    <property type="match status" value="1"/>
</dbReference>
<accession>A0AAN7UL06</accession>
<comment type="caution">
    <text evidence="9">The sequence shown here is derived from an EMBL/GenBank/DDBJ whole genome shotgun (WGS) entry which is preliminary data.</text>
</comment>
<proteinExistence type="predicted"/>
<keyword evidence="5" id="KW-0221">Differentiation</keyword>
<dbReference type="AlphaFoldDB" id="A0AAN7UL06"/>
<dbReference type="GO" id="GO:0030154">
    <property type="term" value="P:cell differentiation"/>
    <property type="evidence" value="ECO:0007669"/>
    <property type="project" value="UniProtKB-KW"/>
</dbReference>
<keyword evidence="10" id="KW-1185">Reference proteome</keyword>
<dbReference type="PANTHER" id="PTHR33239">
    <property type="entry name" value="CELLULOSE-BINDING DOMAIN-CONTAINING PROTEIN-RELATED"/>
    <property type="match status" value="1"/>
</dbReference>
<dbReference type="InterPro" id="IPR019028">
    <property type="entry name" value="CBM_49"/>
</dbReference>
<sequence>MRSILILLGLLLTIAFASASFPYQCGQQSCQYGQVCRIDNGVCGCIPVNDCHEVSLSSKVIGSWVDGSRGNKRYTQYDITITNNLNTNIKQIYIATDYTLRLRDLSNTSIWNVNLLPNGILTLPSYQPSINAHASFTFGFILEGTQPAHLNVLSVSF</sequence>
<dbReference type="EMBL" id="JAVFKY010000001">
    <property type="protein sequence ID" value="KAK5583833.1"/>
    <property type="molecule type" value="Genomic_DNA"/>
</dbReference>
<evidence type="ECO:0000256" key="2">
    <source>
        <dbReference type="ARBA" id="ARBA00022473"/>
    </source>
</evidence>
<dbReference type="InterPro" id="IPR012291">
    <property type="entry name" value="CBM2_carb-bd_dom_sf"/>
</dbReference>
<dbReference type="SUPFAM" id="SSF49384">
    <property type="entry name" value="Carbohydrate-binding domain"/>
    <property type="match status" value="1"/>
</dbReference>
<evidence type="ECO:0000313" key="9">
    <source>
        <dbReference type="EMBL" id="KAK5583833.1"/>
    </source>
</evidence>
<keyword evidence="6" id="KW-0749">Sporulation</keyword>
<protein>
    <recommendedName>
        <fullName evidence="8">Carbohydrate binding domain-containing protein</fullName>
    </recommendedName>
</protein>
<evidence type="ECO:0000256" key="5">
    <source>
        <dbReference type="ARBA" id="ARBA00022782"/>
    </source>
</evidence>
<dbReference type="SMART" id="SM01063">
    <property type="entry name" value="CBM49"/>
    <property type="match status" value="1"/>
</dbReference>
<dbReference type="GO" id="GO:0030435">
    <property type="term" value="P:sporulation resulting in formation of a cellular spore"/>
    <property type="evidence" value="ECO:0007669"/>
    <property type="project" value="UniProtKB-KW"/>
</dbReference>
<name>A0AAN7UL06_9MYCE</name>
<dbReference type="InterPro" id="IPR052879">
    <property type="entry name" value="Dd_Spore_Germination_Stalk"/>
</dbReference>
<dbReference type="GO" id="GO:0004553">
    <property type="term" value="F:hydrolase activity, hydrolyzing O-glycosyl compounds"/>
    <property type="evidence" value="ECO:0007669"/>
    <property type="project" value="InterPro"/>
</dbReference>
<keyword evidence="4 7" id="KW-0732">Signal</keyword>
<evidence type="ECO:0000259" key="8">
    <source>
        <dbReference type="SMART" id="SM01063"/>
    </source>
</evidence>
<comment type="subcellular location">
    <subcellularLocation>
        <location evidence="1">Secreted</location>
    </subcellularLocation>
</comment>
<evidence type="ECO:0000256" key="3">
    <source>
        <dbReference type="ARBA" id="ARBA00022525"/>
    </source>
</evidence>
<gene>
    <name evidence="9" type="ORF">RB653_005435</name>
</gene>
<feature type="chain" id="PRO_5042878797" description="Carbohydrate binding domain-containing protein" evidence="7">
    <location>
        <begin position="20"/>
        <end position="157"/>
    </location>
</feature>
<feature type="signal peptide" evidence="7">
    <location>
        <begin position="1"/>
        <end position="19"/>
    </location>
</feature>
<evidence type="ECO:0000256" key="1">
    <source>
        <dbReference type="ARBA" id="ARBA00004613"/>
    </source>
</evidence>
<dbReference type="InterPro" id="IPR008965">
    <property type="entry name" value="CBM2/CBM3_carb-bd_dom_sf"/>
</dbReference>
<dbReference type="GO" id="GO:0005201">
    <property type="term" value="F:extracellular matrix structural constituent"/>
    <property type="evidence" value="ECO:0007669"/>
    <property type="project" value="TreeGrafter"/>
</dbReference>
<dbReference type="GO" id="GO:0005576">
    <property type="term" value="C:extracellular region"/>
    <property type="evidence" value="ECO:0007669"/>
    <property type="project" value="UniProtKB-SubCell"/>
</dbReference>
<dbReference type="GO" id="GO:0031012">
    <property type="term" value="C:extracellular matrix"/>
    <property type="evidence" value="ECO:0007669"/>
    <property type="project" value="TreeGrafter"/>
</dbReference>
<evidence type="ECO:0000256" key="7">
    <source>
        <dbReference type="SAM" id="SignalP"/>
    </source>
</evidence>
<feature type="domain" description="Carbohydrate binding" evidence="8">
    <location>
        <begin position="54"/>
        <end position="145"/>
    </location>
</feature>
<dbReference type="Proteomes" id="UP001344447">
    <property type="component" value="Unassembled WGS sequence"/>
</dbReference>
<reference evidence="9 10" key="1">
    <citation type="submission" date="2023-11" db="EMBL/GenBank/DDBJ databases">
        <title>Dfirmibasis_genome.</title>
        <authorList>
            <person name="Edelbroek B."/>
            <person name="Kjellin J."/>
            <person name="Jerlstrom-Hultqvist J."/>
            <person name="Soderbom F."/>
        </authorList>
    </citation>
    <scope>NUCLEOTIDE SEQUENCE [LARGE SCALE GENOMIC DNA]</scope>
    <source>
        <strain evidence="9 10">TNS-C-14</strain>
    </source>
</reference>
<keyword evidence="3" id="KW-0964">Secreted</keyword>
<dbReference type="GO" id="GO:0030198">
    <property type="term" value="P:extracellular matrix organization"/>
    <property type="evidence" value="ECO:0007669"/>
    <property type="project" value="TreeGrafter"/>
</dbReference>
<evidence type="ECO:0000313" key="10">
    <source>
        <dbReference type="Proteomes" id="UP001344447"/>
    </source>
</evidence>